<dbReference type="InterPro" id="IPR027417">
    <property type="entry name" value="P-loop_NTPase"/>
</dbReference>
<evidence type="ECO:0000256" key="6">
    <source>
        <dbReference type="NCBIfam" id="TIGR00152"/>
    </source>
</evidence>
<comment type="similarity">
    <text evidence="1 5">Belongs to the CoaE family.</text>
</comment>
<accession>A0A1D8KAA0</accession>
<dbReference type="RefSeq" id="WP_070073429.1">
    <property type="nucleotide sequence ID" value="NZ_CP017448.1"/>
</dbReference>
<dbReference type="GO" id="GO:0005737">
    <property type="term" value="C:cytoplasm"/>
    <property type="evidence" value="ECO:0007669"/>
    <property type="project" value="UniProtKB-SubCell"/>
</dbReference>
<keyword evidence="3 5" id="KW-0067">ATP-binding</keyword>
<keyword evidence="5 7" id="KW-0418">Kinase</keyword>
<dbReference type="Proteomes" id="UP000095342">
    <property type="component" value="Chromosome"/>
</dbReference>
<evidence type="ECO:0000313" key="8">
    <source>
        <dbReference type="Proteomes" id="UP000095342"/>
    </source>
</evidence>
<organism evidence="7 8">
    <name type="scientific">Acidihalobacter aeolianus</name>
    <dbReference type="NCBI Taxonomy" id="2792603"/>
    <lineage>
        <taxon>Bacteria</taxon>
        <taxon>Pseudomonadati</taxon>
        <taxon>Pseudomonadota</taxon>
        <taxon>Gammaproteobacteria</taxon>
        <taxon>Chromatiales</taxon>
        <taxon>Ectothiorhodospiraceae</taxon>
        <taxon>Acidihalobacter</taxon>
    </lineage>
</organism>
<dbReference type="GO" id="GO:0005524">
    <property type="term" value="F:ATP binding"/>
    <property type="evidence" value="ECO:0007669"/>
    <property type="project" value="UniProtKB-UniRule"/>
</dbReference>
<dbReference type="Pfam" id="PF01121">
    <property type="entry name" value="CoaE"/>
    <property type="match status" value="1"/>
</dbReference>
<dbReference type="PROSITE" id="PS51219">
    <property type="entry name" value="DPCK"/>
    <property type="match status" value="1"/>
</dbReference>
<dbReference type="NCBIfam" id="TIGR00152">
    <property type="entry name" value="dephospho-CoA kinase"/>
    <property type="match status" value="1"/>
</dbReference>
<feature type="binding site" evidence="5">
    <location>
        <begin position="12"/>
        <end position="17"/>
    </location>
    <ligand>
        <name>ATP</name>
        <dbReference type="ChEBI" id="CHEBI:30616"/>
    </ligand>
</feature>
<comment type="subcellular location">
    <subcellularLocation>
        <location evidence="5">Cytoplasm</location>
    </subcellularLocation>
</comment>
<protein>
    <recommendedName>
        <fullName evidence="5 6">Dephospho-CoA kinase</fullName>
        <ecNumber evidence="5 6">2.7.1.24</ecNumber>
    </recommendedName>
    <alternativeName>
        <fullName evidence="5">Dephosphocoenzyme A kinase</fullName>
    </alternativeName>
</protein>
<evidence type="ECO:0000256" key="3">
    <source>
        <dbReference type="ARBA" id="ARBA00022840"/>
    </source>
</evidence>
<dbReference type="EMBL" id="CP017448">
    <property type="protein sequence ID" value="AOV17899.1"/>
    <property type="molecule type" value="Genomic_DNA"/>
</dbReference>
<name>A0A1D8KAA0_9GAMM</name>
<dbReference type="GO" id="GO:0015937">
    <property type="term" value="P:coenzyme A biosynthetic process"/>
    <property type="evidence" value="ECO:0007669"/>
    <property type="project" value="UniProtKB-UniRule"/>
</dbReference>
<evidence type="ECO:0000313" key="7">
    <source>
        <dbReference type="EMBL" id="AOV17899.1"/>
    </source>
</evidence>
<keyword evidence="2 5" id="KW-0547">Nucleotide-binding</keyword>
<dbReference type="SUPFAM" id="SSF52540">
    <property type="entry name" value="P-loop containing nucleoside triphosphate hydrolases"/>
    <property type="match status" value="1"/>
</dbReference>
<dbReference type="KEGG" id="aaeo:BJI67_13270"/>
<proteinExistence type="inferred from homology"/>
<dbReference type="PANTHER" id="PTHR10695">
    <property type="entry name" value="DEPHOSPHO-COA KINASE-RELATED"/>
    <property type="match status" value="1"/>
</dbReference>
<dbReference type="HAMAP" id="MF_00376">
    <property type="entry name" value="Dephospho_CoA_kinase"/>
    <property type="match status" value="1"/>
</dbReference>
<keyword evidence="4 5" id="KW-0173">Coenzyme A biosynthesis</keyword>
<comment type="catalytic activity">
    <reaction evidence="5">
        <text>3'-dephospho-CoA + ATP = ADP + CoA + H(+)</text>
        <dbReference type="Rhea" id="RHEA:18245"/>
        <dbReference type="ChEBI" id="CHEBI:15378"/>
        <dbReference type="ChEBI" id="CHEBI:30616"/>
        <dbReference type="ChEBI" id="CHEBI:57287"/>
        <dbReference type="ChEBI" id="CHEBI:57328"/>
        <dbReference type="ChEBI" id="CHEBI:456216"/>
        <dbReference type="EC" id="2.7.1.24"/>
    </reaction>
</comment>
<sequence>MTFRVGLTGGIGCGKSTVSELFAARGIPVIDSDLVARELVRPGEPALAEIAAAFGPEVLHDDGTLDRRALRSRVFKDEEMRRRLEGILHPHIKSVLVTRSASANAPYTILVVPLLLESGWENLVDRILVVDCAPETQIRRVIARDGCNDADVRDVMQAQCTREARLGRADDVIRNEDSDRHLLDARVAELDVRYREAARV</sequence>
<dbReference type="AlphaFoldDB" id="A0A1D8KAA0"/>
<gene>
    <name evidence="5" type="primary">coaE</name>
    <name evidence="7" type="ORF">BJI67_13270</name>
</gene>
<evidence type="ECO:0000256" key="5">
    <source>
        <dbReference type="HAMAP-Rule" id="MF_00376"/>
    </source>
</evidence>
<dbReference type="EC" id="2.7.1.24" evidence="5 6"/>
<dbReference type="InterPro" id="IPR001977">
    <property type="entry name" value="Depp_CoAkinase"/>
</dbReference>
<dbReference type="PANTHER" id="PTHR10695:SF46">
    <property type="entry name" value="BIFUNCTIONAL COENZYME A SYNTHASE-RELATED"/>
    <property type="match status" value="1"/>
</dbReference>
<dbReference type="UniPathway" id="UPA00241">
    <property type="reaction ID" value="UER00356"/>
</dbReference>
<keyword evidence="5" id="KW-0963">Cytoplasm</keyword>
<evidence type="ECO:0000256" key="2">
    <source>
        <dbReference type="ARBA" id="ARBA00022741"/>
    </source>
</evidence>
<keyword evidence="8" id="KW-1185">Reference proteome</keyword>
<reference evidence="7 8" key="1">
    <citation type="submission" date="2016-09" db="EMBL/GenBank/DDBJ databases">
        <title>Acidihalobacter prosperus V6 (DSM14174).</title>
        <authorList>
            <person name="Khaleque H.N."/>
            <person name="Ramsay J.P."/>
            <person name="Murphy R.J.T."/>
            <person name="Kaksonen A.H."/>
            <person name="Boxall N.J."/>
            <person name="Watkin E.L.J."/>
        </authorList>
    </citation>
    <scope>NUCLEOTIDE SEQUENCE [LARGE SCALE GENOMIC DNA]</scope>
    <source>
        <strain evidence="7 8">V6</strain>
    </source>
</reference>
<keyword evidence="5" id="KW-0808">Transferase</keyword>
<dbReference type="GO" id="GO:0004140">
    <property type="term" value="F:dephospho-CoA kinase activity"/>
    <property type="evidence" value="ECO:0007669"/>
    <property type="project" value="UniProtKB-UniRule"/>
</dbReference>
<evidence type="ECO:0000256" key="4">
    <source>
        <dbReference type="ARBA" id="ARBA00022993"/>
    </source>
</evidence>
<dbReference type="Gene3D" id="3.40.50.300">
    <property type="entry name" value="P-loop containing nucleotide triphosphate hydrolases"/>
    <property type="match status" value="1"/>
</dbReference>
<comment type="pathway">
    <text evidence="5">Cofactor biosynthesis; coenzyme A biosynthesis; CoA from (R)-pantothenate: step 5/5.</text>
</comment>
<dbReference type="CDD" id="cd02022">
    <property type="entry name" value="DPCK"/>
    <property type="match status" value="1"/>
</dbReference>
<evidence type="ECO:0000256" key="1">
    <source>
        <dbReference type="ARBA" id="ARBA00009018"/>
    </source>
</evidence>
<comment type="function">
    <text evidence="5">Catalyzes the phosphorylation of the 3'-hydroxyl group of dephosphocoenzyme A to form coenzyme A.</text>
</comment>